<reference evidence="1 2" key="1">
    <citation type="submission" date="2015-10" db="EMBL/GenBank/DDBJ databases">
        <title>Pseudomonas putida clinical strains.</title>
        <authorList>
            <person name="Molina L."/>
            <person name="Udaondo Z."/>
        </authorList>
    </citation>
    <scope>NUCLEOTIDE SEQUENCE [LARGE SCALE GENOMIC DNA]</scope>
    <source>
        <strain evidence="1 2">HB13667</strain>
    </source>
</reference>
<dbReference type="AlphaFoldDB" id="A0A0P7C341"/>
<dbReference type="Proteomes" id="UP000050437">
    <property type="component" value="Unassembled WGS sequence"/>
</dbReference>
<gene>
    <name evidence="1" type="ORF">HB13667_22885</name>
</gene>
<sequence length="69" mass="7660">MSGDVLKLDIQFHQGCEAIDGFSKVDGLGVEIGFFDFGVGAHHRRQAPERNREHSIEDQVSVFLNVGFV</sequence>
<accession>A0A0P7C341</accession>
<organism evidence="1 2">
    <name type="scientific">Pseudomonas putida</name>
    <name type="common">Arthrobacter siderocapsulatus</name>
    <dbReference type="NCBI Taxonomy" id="303"/>
    <lineage>
        <taxon>Bacteria</taxon>
        <taxon>Pseudomonadati</taxon>
        <taxon>Pseudomonadota</taxon>
        <taxon>Gammaproteobacteria</taxon>
        <taxon>Pseudomonadales</taxon>
        <taxon>Pseudomonadaceae</taxon>
        <taxon>Pseudomonas</taxon>
    </lineage>
</organism>
<dbReference type="EMBL" id="LKKS01000122">
    <property type="protein sequence ID" value="KPM60270.1"/>
    <property type="molecule type" value="Genomic_DNA"/>
</dbReference>
<name>A0A0P7C341_PSEPU</name>
<evidence type="ECO:0000313" key="2">
    <source>
        <dbReference type="Proteomes" id="UP000050437"/>
    </source>
</evidence>
<comment type="caution">
    <text evidence="1">The sequence shown here is derived from an EMBL/GenBank/DDBJ whole genome shotgun (WGS) entry which is preliminary data.</text>
</comment>
<protein>
    <submittedName>
        <fullName evidence="1">Uncharacterized protein</fullName>
    </submittedName>
</protein>
<proteinExistence type="predicted"/>
<evidence type="ECO:0000313" key="1">
    <source>
        <dbReference type="EMBL" id="KPM60270.1"/>
    </source>
</evidence>